<organism evidence="2 3">
    <name type="scientific">Felis catus</name>
    <name type="common">Cat</name>
    <name type="synonym">Felis silvestris catus</name>
    <dbReference type="NCBI Taxonomy" id="9685"/>
    <lineage>
        <taxon>Eukaryota</taxon>
        <taxon>Metazoa</taxon>
        <taxon>Chordata</taxon>
        <taxon>Craniata</taxon>
        <taxon>Vertebrata</taxon>
        <taxon>Euteleostomi</taxon>
        <taxon>Mammalia</taxon>
        <taxon>Eutheria</taxon>
        <taxon>Laurasiatheria</taxon>
        <taxon>Carnivora</taxon>
        <taxon>Feliformia</taxon>
        <taxon>Felidae</taxon>
        <taxon>Felinae</taxon>
        <taxon>Felis</taxon>
    </lineage>
</organism>
<gene>
    <name evidence="2" type="primary">SDHAF4</name>
</gene>
<feature type="compositionally biased region" description="Basic and acidic residues" evidence="1">
    <location>
        <begin position="51"/>
        <end position="64"/>
    </location>
</feature>
<sequence length="262" mass="29005">MTVTRLARLLGYIPATAWRAARSPLVCCSVRKMSSQGEKSKPIKQSHKKPKLPEGRFDAPEDPNLEKEPLTILEAGKSKIKVLADSVPDEDAFTYLLSSCCVLIFERKEMTNGAKSFREWKRIAPRERRVGQEARLLLGLQKRNGTKKHEKICLATVCTHSSLSPQMWEAAGKSQAYLTQTWRTTEGCLGLRTGSKFGGDCGSSSRSNCSPGKEEGMEAASVPAVGSRLASVPGPQLHSIYTNMNFLHEQWDRSYWCAGSKL</sequence>
<proteinExistence type="predicted"/>
<evidence type="ECO:0000256" key="1">
    <source>
        <dbReference type="SAM" id="MobiDB-lite"/>
    </source>
</evidence>
<accession>A0ABI7XV91</accession>
<dbReference type="GeneTree" id="ENSGT00940000169009"/>
<evidence type="ECO:0000313" key="2">
    <source>
        <dbReference type="Ensembl" id="ENSFCTP00005025873.1"/>
    </source>
</evidence>
<keyword evidence="3" id="KW-1185">Reference proteome</keyword>
<feature type="region of interest" description="Disordered" evidence="1">
    <location>
        <begin position="36"/>
        <end position="64"/>
    </location>
</feature>
<dbReference type="Proteomes" id="UP000823872">
    <property type="component" value="Chromosome B2"/>
</dbReference>
<evidence type="ECO:0000313" key="3">
    <source>
        <dbReference type="Proteomes" id="UP000823872"/>
    </source>
</evidence>
<protein>
    <submittedName>
        <fullName evidence="2">Succinate dehydrogenase complex assembly factor 4</fullName>
    </submittedName>
</protein>
<reference evidence="2" key="3">
    <citation type="submission" date="2025-09" db="UniProtKB">
        <authorList>
            <consortium name="Ensembl"/>
        </authorList>
    </citation>
    <scope>IDENTIFICATION</scope>
    <source>
        <strain evidence="2">breed Abyssinian</strain>
    </source>
</reference>
<name>A0ABI7XV91_FELCA</name>
<dbReference type="Ensembl" id="ENSFCTT00005037211.1">
    <property type="protein sequence ID" value="ENSFCTP00005025873.1"/>
    <property type="gene ID" value="ENSFCTG00005013113.1"/>
</dbReference>
<reference evidence="2 3" key="1">
    <citation type="submission" date="2021-02" db="EMBL/GenBank/DDBJ databases">
        <title>Safari Cat Assemblies.</title>
        <authorList>
            <person name="Bredemeyer K.R."/>
            <person name="Murphy W.J."/>
        </authorList>
    </citation>
    <scope>NUCLEOTIDE SEQUENCE [LARGE SCALE GENOMIC DNA]</scope>
</reference>
<reference evidence="2" key="2">
    <citation type="submission" date="2025-08" db="UniProtKB">
        <authorList>
            <consortium name="Ensembl"/>
        </authorList>
    </citation>
    <scope>IDENTIFICATION</scope>
    <source>
        <strain evidence="2">breed Abyssinian</strain>
    </source>
</reference>